<dbReference type="EMBL" id="CABVGP010000004">
    <property type="protein sequence ID" value="VVJ24986.1"/>
    <property type="molecule type" value="Genomic_DNA"/>
</dbReference>
<feature type="transmembrane region" description="Helical" evidence="1">
    <location>
        <begin position="64"/>
        <end position="82"/>
    </location>
</feature>
<keyword evidence="1" id="KW-0472">Membrane</keyword>
<dbReference type="Proteomes" id="UP000399805">
    <property type="component" value="Unassembled WGS sequence"/>
</dbReference>
<keyword evidence="1" id="KW-0812">Transmembrane</keyword>
<evidence type="ECO:0000313" key="3">
    <source>
        <dbReference type="EMBL" id="VVJ24986.1"/>
    </source>
</evidence>
<feature type="transmembrane region" description="Helical" evidence="1">
    <location>
        <begin position="94"/>
        <end position="114"/>
    </location>
</feature>
<dbReference type="InterPro" id="IPR005530">
    <property type="entry name" value="SPW"/>
</dbReference>
<feature type="transmembrane region" description="Helical" evidence="1">
    <location>
        <begin position="7"/>
        <end position="29"/>
    </location>
</feature>
<name>A0A6I8M6D2_9PSEU</name>
<evidence type="ECO:0000259" key="2">
    <source>
        <dbReference type="Pfam" id="PF03779"/>
    </source>
</evidence>
<evidence type="ECO:0000313" key="4">
    <source>
        <dbReference type="Proteomes" id="UP000399805"/>
    </source>
</evidence>
<dbReference type="AlphaFoldDB" id="A0A6I8M6D2"/>
<reference evidence="3 4" key="1">
    <citation type="submission" date="2019-09" db="EMBL/GenBank/DDBJ databases">
        <authorList>
            <person name="Leyn A S."/>
        </authorList>
    </citation>
    <scope>NUCLEOTIDE SEQUENCE [LARGE SCALE GENOMIC DNA]</scope>
    <source>
        <strain evidence="3">AA231_1</strain>
    </source>
</reference>
<proteinExistence type="predicted"/>
<protein>
    <recommendedName>
        <fullName evidence="2">SPW repeat-containing integral membrane domain-containing protein</fullName>
    </recommendedName>
</protein>
<feature type="transmembrane region" description="Helical" evidence="1">
    <location>
        <begin position="35"/>
        <end position="57"/>
    </location>
</feature>
<organism evidence="3 4">
    <name type="scientific">Amycolatopsis camponoti</name>
    <dbReference type="NCBI Taxonomy" id="2606593"/>
    <lineage>
        <taxon>Bacteria</taxon>
        <taxon>Bacillati</taxon>
        <taxon>Actinomycetota</taxon>
        <taxon>Actinomycetes</taxon>
        <taxon>Pseudonocardiales</taxon>
        <taxon>Pseudonocardiaceae</taxon>
        <taxon>Amycolatopsis</taxon>
    </lineage>
</organism>
<dbReference type="Pfam" id="PF03779">
    <property type="entry name" value="SPW"/>
    <property type="match status" value="1"/>
</dbReference>
<evidence type="ECO:0000256" key="1">
    <source>
        <dbReference type="SAM" id="Phobius"/>
    </source>
</evidence>
<gene>
    <name evidence="3" type="ORF">AA23TX_09741</name>
</gene>
<keyword evidence="4" id="KW-1185">Reference proteome</keyword>
<keyword evidence="1" id="KW-1133">Transmembrane helix</keyword>
<sequence length="118" mass="11676">MKTTSPAGRWAAGLVLLAGAYLVLAPWVAGFGGAGVLALTNTVVGVALIALAIAGIVTRRPRGLGWVVPVLGAWAALSPWLLRSAAQTQPSAAAFAGNAVAGAVVVVAGVLVLAQRGR</sequence>
<dbReference type="RefSeq" id="WP_155549640.1">
    <property type="nucleotide sequence ID" value="NZ_CABVGP010000004.1"/>
</dbReference>
<accession>A0A6I8M6D2</accession>
<feature type="domain" description="SPW repeat-containing integral membrane" evidence="2">
    <location>
        <begin position="10"/>
        <end position="109"/>
    </location>
</feature>